<proteinExistence type="predicted"/>
<dbReference type="Proteomes" id="UP001234989">
    <property type="component" value="Chromosome 4"/>
</dbReference>
<dbReference type="EMBL" id="CP133615">
    <property type="protein sequence ID" value="WMV26067.1"/>
    <property type="molecule type" value="Genomic_DNA"/>
</dbReference>
<reference evidence="1" key="1">
    <citation type="submission" date="2023-08" db="EMBL/GenBank/DDBJ databases">
        <title>A de novo genome assembly of Solanum verrucosum Schlechtendal, a Mexican diploid species geographically isolated from the other diploid A-genome species in potato relatives.</title>
        <authorList>
            <person name="Hosaka K."/>
        </authorList>
    </citation>
    <scope>NUCLEOTIDE SEQUENCE</scope>
    <source>
        <tissue evidence="1">Young leaves</tissue>
    </source>
</reference>
<accession>A0AAF0QLJ3</accession>
<organism evidence="1 2">
    <name type="scientific">Solanum verrucosum</name>
    <dbReference type="NCBI Taxonomy" id="315347"/>
    <lineage>
        <taxon>Eukaryota</taxon>
        <taxon>Viridiplantae</taxon>
        <taxon>Streptophyta</taxon>
        <taxon>Embryophyta</taxon>
        <taxon>Tracheophyta</taxon>
        <taxon>Spermatophyta</taxon>
        <taxon>Magnoliopsida</taxon>
        <taxon>eudicotyledons</taxon>
        <taxon>Gunneridae</taxon>
        <taxon>Pentapetalae</taxon>
        <taxon>asterids</taxon>
        <taxon>lamiids</taxon>
        <taxon>Solanales</taxon>
        <taxon>Solanaceae</taxon>
        <taxon>Solanoideae</taxon>
        <taxon>Solaneae</taxon>
        <taxon>Solanum</taxon>
    </lineage>
</organism>
<name>A0AAF0QLJ3_SOLVR</name>
<keyword evidence="2" id="KW-1185">Reference proteome</keyword>
<dbReference type="AlphaFoldDB" id="A0AAF0QLJ3"/>
<evidence type="ECO:0000313" key="2">
    <source>
        <dbReference type="Proteomes" id="UP001234989"/>
    </source>
</evidence>
<protein>
    <submittedName>
        <fullName evidence="1">Uncharacterized protein</fullName>
    </submittedName>
</protein>
<sequence length="134" mass="15141">MTPLVAFKSGQNDHFMIECPKNTGTVMVMGEIDPSLFQLLHQTELHLDELLQGQAEKETVFMLSLVTESKRIRQMLSLVIRISLQCIIDPIKHSESVGEPPCFSEDPFGYVLFYCLLISVVRMIGDLVLTSLRV</sequence>
<evidence type="ECO:0000313" key="1">
    <source>
        <dbReference type="EMBL" id="WMV26067.1"/>
    </source>
</evidence>
<gene>
    <name evidence="1" type="ORF">MTR67_019452</name>
</gene>